<dbReference type="STRING" id="1123069.ruthe_02243"/>
<accession>S9SDW0</accession>
<dbReference type="InterPro" id="IPR029063">
    <property type="entry name" value="SAM-dependent_MTases_sf"/>
</dbReference>
<dbReference type="AlphaFoldDB" id="S9SDW0"/>
<sequence length="98" mass="10402">MGVDVTVLDQRSEQAPPQGAEIVSARALRPLPKLLPLVARHLAPGGTALLPKGRGWAAEVEAARAAGWRFALDSRPSATDPDARLLRLTDLESARTDA</sequence>
<evidence type="ECO:0000313" key="2">
    <source>
        <dbReference type="Proteomes" id="UP000015346"/>
    </source>
</evidence>
<gene>
    <name evidence="1" type="ORF">ruthe_02243</name>
</gene>
<reference evidence="1 2" key="1">
    <citation type="journal article" date="2013" name="Stand. Genomic Sci.">
        <title>Genome sequence of the reddish-pigmented Rubellimicrobium thermophilum type strain (DSM 16684(T)), a member of the Roseobacter clade.</title>
        <authorList>
            <person name="Fiebig A."/>
            <person name="Riedel T."/>
            <person name="Gronow S."/>
            <person name="Petersen J."/>
            <person name="Klenk H.P."/>
            <person name="Goker M."/>
        </authorList>
    </citation>
    <scope>NUCLEOTIDE SEQUENCE [LARGE SCALE GENOMIC DNA]</scope>
    <source>
        <strain evidence="1 2">DSM 16684</strain>
    </source>
</reference>
<name>S9SDW0_9RHOB</name>
<dbReference type="SUPFAM" id="SSF53335">
    <property type="entry name" value="S-adenosyl-L-methionine-dependent methyltransferases"/>
    <property type="match status" value="1"/>
</dbReference>
<organism evidence="1 2">
    <name type="scientific">Rubellimicrobium thermophilum DSM 16684</name>
    <dbReference type="NCBI Taxonomy" id="1123069"/>
    <lineage>
        <taxon>Bacteria</taxon>
        <taxon>Pseudomonadati</taxon>
        <taxon>Pseudomonadota</taxon>
        <taxon>Alphaproteobacteria</taxon>
        <taxon>Rhodobacterales</taxon>
        <taxon>Roseobacteraceae</taxon>
        <taxon>Rubellimicrobium</taxon>
    </lineage>
</organism>
<dbReference type="HOGENOM" id="CLU_2331938_0_0_5"/>
<dbReference type="Gene3D" id="3.40.50.150">
    <property type="entry name" value="Vaccinia Virus protein VP39"/>
    <property type="match status" value="1"/>
</dbReference>
<dbReference type="EMBL" id="AOLV01000025">
    <property type="protein sequence ID" value="EPX84439.1"/>
    <property type="molecule type" value="Genomic_DNA"/>
</dbReference>
<proteinExistence type="predicted"/>
<comment type="caution">
    <text evidence="1">The sequence shown here is derived from an EMBL/GenBank/DDBJ whole genome shotgun (WGS) entry which is preliminary data.</text>
</comment>
<evidence type="ECO:0000313" key="1">
    <source>
        <dbReference type="EMBL" id="EPX84439.1"/>
    </source>
</evidence>
<dbReference type="Proteomes" id="UP000015346">
    <property type="component" value="Unassembled WGS sequence"/>
</dbReference>
<keyword evidence="2" id="KW-1185">Reference proteome</keyword>
<protein>
    <submittedName>
        <fullName evidence="1">Uncharacterized protein</fullName>
    </submittedName>
</protein>